<dbReference type="PANTHER" id="PTHR19321">
    <property type="entry name" value="PROTEIN REGULATOR OF CYTOKINESIS 1 PRC1-RELATED"/>
    <property type="match status" value="1"/>
</dbReference>
<proteinExistence type="predicted"/>
<keyword evidence="1" id="KW-0175">Coiled coil</keyword>
<protein>
    <submittedName>
        <fullName evidence="4">Protein regulator of cytokinesis 1-like</fullName>
    </submittedName>
</protein>
<dbReference type="Pfam" id="PF03999">
    <property type="entry name" value="MAP65_ASE1"/>
    <property type="match status" value="1"/>
</dbReference>
<dbReference type="Gene3D" id="1.20.58.1520">
    <property type="match status" value="1"/>
</dbReference>
<keyword evidence="3" id="KW-1185">Reference proteome</keyword>
<sequence length="566" mass="66141">MPKSPRESEVMAASLVNSVTQALANLLDLWNEMGMKKELQLERMQAVKVHIEKLLEDMIEEERNLKEKIENDIEIQRKQLSIIRNELKLDSYQVEEGLSMLQLEREFRLALEAAVKEKRGRLEKLKQLQQEDQALCTELCATPYYIPTGSVPTSLELAELEEHVQNLLQVKEQRLEEFLKLRREIRQYNKEIGHIPDGTLENEMLLDDEEYICLTKKNIEDLKSLVNQLQLKKESLTASLETVAEEVQLLWDRLQWPQEQQEDFKRITSKRSISEALRMWEEQLLNLEELKKEKLKDLILKVRQQLNSYWQKCFYSDEQRAAFQPFHNDNFTEDLLSQHDEELLNMKLKYEKNQLMYTSVHKWATTWERFIELEKKSTDPSRLLNRGGNLLKDERERSKIQKQLLKLSEDLKESVESWERENGADFLVNNERLLDSIAHQLEHHRLRKDQTKASVKRDESAGPNSGVKRPAGVYTPTPKKIRKENGTVLKSSNCCNIATRNAGKPSGQIKTPSKSIPLDSLHRPPLEECKESIPDSQLSYSDFMKDLSVKSSSNRIFNSTLKENLN</sequence>
<name>A0ABM1KGR1_GEKJA</name>
<dbReference type="PANTHER" id="PTHR19321:SF6">
    <property type="entry name" value="PROTEIN REGULATOR OF CYTOKINESIS 1"/>
    <property type="match status" value="1"/>
</dbReference>
<feature type="coiled-coil region" evidence="1">
    <location>
        <begin position="41"/>
        <end position="131"/>
    </location>
</feature>
<evidence type="ECO:0000256" key="1">
    <source>
        <dbReference type="SAM" id="Coils"/>
    </source>
</evidence>
<dbReference type="RefSeq" id="XP_015272898.1">
    <property type="nucleotide sequence ID" value="XM_015417412.1"/>
</dbReference>
<organism evidence="3 4">
    <name type="scientific">Gekko japonicus</name>
    <name type="common">Schlegel's Japanese gecko</name>
    <dbReference type="NCBI Taxonomy" id="146911"/>
    <lineage>
        <taxon>Eukaryota</taxon>
        <taxon>Metazoa</taxon>
        <taxon>Chordata</taxon>
        <taxon>Craniata</taxon>
        <taxon>Vertebrata</taxon>
        <taxon>Euteleostomi</taxon>
        <taxon>Lepidosauria</taxon>
        <taxon>Squamata</taxon>
        <taxon>Bifurcata</taxon>
        <taxon>Gekkota</taxon>
        <taxon>Gekkonidae</taxon>
        <taxon>Gekkoninae</taxon>
        <taxon>Gekko</taxon>
    </lineage>
</organism>
<feature type="coiled-coil region" evidence="1">
    <location>
        <begin position="270"/>
        <end position="305"/>
    </location>
</feature>
<dbReference type="Proteomes" id="UP000694871">
    <property type="component" value="Unplaced"/>
</dbReference>
<feature type="coiled-coil region" evidence="1">
    <location>
        <begin position="219"/>
        <end position="246"/>
    </location>
</feature>
<evidence type="ECO:0000256" key="2">
    <source>
        <dbReference type="SAM" id="MobiDB-lite"/>
    </source>
</evidence>
<reference evidence="4" key="1">
    <citation type="submission" date="2025-08" db="UniProtKB">
        <authorList>
            <consortium name="RefSeq"/>
        </authorList>
    </citation>
    <scope>IDENTIFICATION</scope>
</reference>
<feature type="coiled-coil region" evidence="1">
    <location>
        <begin position="157"/>
        <end position="191"/>
    </location>
</feature>
<evidence type="ECO:0000313" key="4">
    <source>
        <dbReference type="RefSeq" id="XP_015272898.1"/>
    </source>
</evidence>
<dbReference type="InterPro" id="IPR007145">
    <property type="entry name" value="MAP65_Ase1_PRC1"/>
</dbReference>
<feature type="compositionally biased region" description="Basic and acidic residues" evidence="2">
    <location>
        <begin position="444"/>
        <end position="460"/>
    </location>
</feature>
<dbReference type="GeneID" id="107115659"/>
<feature type="region of interest" description="Disordered" evidence="2">
    <location>
        <begin position="444"/>
        <end position="479"/>
    </location>
</feature>
<accession>A0ABM1KGR1</accession>
<gene>
    <name evidence="4" type="primary">LOC107115659</name>
</gene>
<evidence type="ECO:0000313" key="3">
    <source>
        <dbReference type="Proteomes" id="UP000694871"/>
    </source>
</evidence>
<feature type="region of interest" description="Disordered" evidence="2">
    <location>
        <begin position="499"/>
        <end position="522"/>
    </location>
</feature>